<name>A0A8H7YQM2_AJECA</name>
<proteinExistence type="predicted"/>
<organism evidence="1 2">
    <name type="scientific">Ajellomyces capsulatus</name>
    <name type="common">Darling's disease fungus</name>
    <name type="synonym">Histoplasma capsulatum</name>
    <dbReference type="NCBI Taxonomy" id="5037"/>
    <lineage>
        <taxon>Eukaryota</taxon>
        <taxon>Fungi</taxon>
        <taxon>Dikarya</taxon>
        <taxon>Ascomycota</taxon>
        <taxon>Pezizomycotina</taxon>
        <taxon>Eurotiomycetes</taxon>
        <taxon>Eurotiomycetidae</taxon>
        <taxon>Onygenales</taxon>
        <taxon>Ajellomycetaceae</taxon>
        <taxon>Histoplasma</taxon>
    </lineage>
</organism>
<reference evidence="1 2" key="1">
    <citation type="submission" date="2021-01" db="EMBL/GenBank/DDBJ databases">
        <title>Chromosome-level genome assembly of a human fungal pathogen reveals clustering of transcriptionally co-regulated genes.</title>
        <authorList>
            <person name="Voorhies M."/>
            <person name="Cohen S."/>
            <person name="Shea T.P."/>
            <person name="Petrus S."/>
            <person name="Munoz J.F."/>
            <person name="Poplawski S."/>
            <person name="Goldman W.E."/>
            <person name="Michael T."/>
            <person name="Cuomo C.A."/>
            <person name="Sil A."/>
            <person name="Beyhan S."/>
        </authorList>
    </citation>
    <scope>NUCLEOTIDE SEQUENCE [LARGE SCALE GENOMIC DNA]</scope>
    <source>
        <strain evidence="1 2">G184AR</strain>
    </source>
</reference>
<dbReference type="AlphaFoldDB" id="A0A8H7YQM2"/>
<accession>A0A8H7YQM2</accession>
<evidence type="ECO:0000313" key="2">
    <source>
        <dbReference type="Proteomes" id="UP000670092"/>
    </source>
</evidence>
<gene>
    <name evidence="1" type="ORF">I7I52_05240</name>
</gene>
<dbReference type="VEuPathDB" id="FungiDB:I7I52_05240"/>
<dbReference type="Proteomes" id="UP000670092">
    <property type="component" value="Unassembled WGS sequence"/>
</dbReference>
<sequence length="81" mass="9394">MVTFMLSLCHSKSMPFGLHHEACCFKERLQGSGRSCCQRLRRTPSFLRKTNIRIHSPFQEGAVLDPLLHYLSLSRRSGFRK</sequence>
<protein>
    <submittedName>
        <fullName evidence="1">Uncharacterized protein</fullName>
    </submittedName>
</protein>
<comment type="caution">
    <text evidence="1">The sequence shown here is derived from an EMBL/GenBank/DDBJ whole genome shotgun (WGS) entry which is preliminary data.</text>
</comment>
<dbReference type="EMBL" id="JAEVHI010000004">
    <property type="protein sequence ID" value="KAG5293803.1"/>
    <property type="molecule type" value="Genomic_DNA"/>
</dbReference>
<evidence type="ECO:0000313" key="1">
    <source>
        <dbReference type="EMBL" id="KAG5293803.1"/>
    </source>
</evidence>